<dbReference type="Pfam" id="PF21205">
    <property type="entry name" value="Rep3_C"/>
    <property type="match status" value="1"/>
</dbReference>
<geneLocation type="plasmid" evidence="3">
    <name>pNDM-GJ01</name>
</geneLocation>
<proteinExistence type="inferred from homology"/>
<evidence type="ECO:0000256" key="1">
    <source>
        <dbReference type="ARBA" id="ARBA00038283"/>
    </source>
</evidence>
<evidence type="ECO:0000313" key="3">
    <source>
        <dbReference type="EMBL" id="AMQ45922.1"/>
    </source>
</evidence>
<dbReference type="GO" id="GO:0006270">
    <property type="term" value="P:DNA replication initiation"/>
    <property type="evidence" value="ECO:0007669"/>
    <property type="project" value="InterPro"/>
</dbReference>
<feature type="domain" description="Initiator Rep protein WH1" evidence="2">
    <location>
        <begin position="19"/>
        <end position="168"/>
    </location>
</feature>
<dbReference type="GO" id="GO:0003887">
    <property type="term" value="F:DNA-directed DNA polymerase activity"/>
    <property type="evidence" value="ECO:0007669"/>
    <property type="project" value="InterPro"/>
</dbReference>
<keyword evidence="3" id="KW-0614">Plasmid</keyword>
<organism evidence="3">
    <name type="scientific">Acinetobacter towneri</name>
    <dbReference type="NCBI Taxonomy" id="202956"/>
    <lineage>
        <taxon>Bacteria</taxon>
        <taxon>Pseudomonadati</taxon>
        <taxon>Pseudomonadota</taxon>
        <taxon>Gammaproteobacteria</taxon>
        <taxon>Moraxellales</taxon>
        <taxon>Moraxellaceae</taxon>
        <taxon>Acinetobacter</taxon>
    </lineage>
</organism>
<dbReference type="NCBIfam" id="NF038290">
    <property type="entry name" value="repM_Acin"/>
    <property type="match status" value="1"/>
</dbReference>
<dbReference type="InterPro" id="IPR036390">
    <property type="entry name" value="WH_DNA-bd_sf"/>
</dbReference>
<dbReference type="Gene3D" id="1.10.10.10">
    <property type="entry name" value="Winged helix-like DNA-binding domain superfamily/Winged helix DNA-binding domain"/>
    <property type="match status" value="2"/>
</dbReference>
<sequence length="329" mass="38148">MLMSTHNICFFDHNMANVIYKDNNLIEASYALTLSEQRLILVAIIAAREIEKELTSDTLLTIHASEYMKHFNLGRQAAYEALQGACDNLFERRLTYKAIDPVTGKPAVYKSRWVSKVGYVKEAACAQLIFAPDILQLFVKLEEKFTRYELKQISQLSSVYAIRLYELLIRWRSKGKLYISMVELRDKLGLLENEYKTMGDFKKRVLTVAIDQINKLTDIDVSYEQKKEGRTITHIEFSFNQKASLIVSDKVLEPTYQLTPKQSIFFAQKLCDLIKYPEFGGKYANVGEEIEAFKERISLELLDPEKVKKYYSDLLKVGYKEKYKSEKLS</sequence>
<comment type="similarity">
    <text evidence="1">Belongs to the initiator RepB protein family.</text>
</comment>
<dbReference type="InterPro" id="IPR000525">
    <property type="entry name" value="Initiator_Rep_WH1"/>
</dbReference>
<gene>
    <name evidence="3" type="primary">rep</name>
</gene>
<dbReference type="Pfam" id="PF01051">
    <property type="entry name" value="Rep3_N"/>
    <property type="match status" value="1"/>
</dbReference>
<dbReference type="InterPro" id="IPR036388">
    <property type="entry name" value="WH-like_DNA-bd_sf"/>
</dbReference>
<protein>
    <submittedName>
        <fullName evidence="3">Replication B protein</fullName>
    </submittedName>
</protein>
<dbReference type="EMBL" id="KT965092">
    <property type="protein sequence ID" value="AMQ45922.1"/>
    <property type="molecule type" value="Genomic_DNA"/>
</dbReference>
<dbReference type="AlphaFoldDB" id="A0A142ECN4"/>
<accession>A0A142ECN4</accession>
<dbReference type="SUPFAM" id="SSF46785">
    <property type="entry name" value="Winged helix' DNA-binding domain"/>
    <property type="match status" value="2"/>
</dbReference>
<reference evidence="3" key="1">
    <citation type="submission" date="2017-07" db="EMBL/GenBank/DDBJ databases">
        <authorList>
            <person name="Zhou D."/>
            <person name="Huang Y."/>
            <person name="Yuan J."/>
            <person name="Huang L."/>
            <person name="Tong Y."/>
        </authorList>
    </citation>
    <scope>NUCLEOTIDE SEQUENCE</scope>
    <source>
        <strain evidence="3">G165</strain>
        <plasmid evidence="3">pNDM-GJ01</plasmid>
    </source>
</reference>
<evidence type="ECO:0000259" key="2">
    <source>
        <dbReference type="Pfam" id="PF01051"/>
    </source>
</evidence>
<name>A0A142ECN4_9GAMM</name>